<dbReference type="InterPro" id="IPR000873">
    <property type="entry name" value="AMP-dep_synth/lig_dom"/>
</dbReference>
<dbReference type="Gene3D" id="3.30.300.30">
    <property type="match status" value="1"/>
</dbReference>
<dbReference type="EC" id="6.2.1.26" evidence="5"/>
<keyword evidence="2 5" id="KW-0436">Ligase</keyword>
<feature type="domain" description="AMP-dependent synthetase/ligase" evidence="3">
    <location>
        <begin position="10"/>
        <end position="359"/>
    </location>
</feature>
<dbReference type="GO" id="GO:0008756">
    <property type="term" value="F:o-succinylbenzoate-CoA ligase activity"/>
    <property type="evidence" value="ECO:0007669"/>
    <property type="project" value="UniProtKB-EC"/>
</dbReference>
<dbReference type="GO" id="GO:0006631">
    <property type="term" value="P:fatty acid metabolic process"/>
    <property type="evidence" value="ECO:0007669"/>
    <property type="project" value="TreeGrafter"/>
</dbReference>
<dbReference type="PANTHER" id="PTHR43201:SF5">
    <property type="entry name" value="MEDIUM-CHAIN ACYL-COA LIGASE ACSF2, MITOCHONDRIAL"/>
    <property type="match status" value="1"/>
</dbReference>
<dbReference type="InterPro" id="IPR045851">
    <property type="entry name" value="AMP-bd_C_sf"/>
</dbReference>
<dbReference type="InterPro" id="IPR042099">
    <property type="entry name" value="ANL_N_sf"/>
</dbReference>
<name>A0A161KE58_9ZZZZ</name>
<evidence type="ECO:0000259" key="3">
    <source>
        <dbReference type="Pfam" id="PF00501"/>
    </source>
</evidence>
<dbReference type="NCBIfam" id="NF009071">
    <property type="entry name" value="PRK12406.1"/>
    <property type="match status" value="1"/>
</dbReference>
<dbReference type="Gene3D" id="3.40.50.12780">
    <property type="entry name" value="N-terminal domain of ligase-like"/>
    <property type="match status" value="1"/>
</dbReference>
<dbReference type="Pfam" id="PF00501">
    <property type="entry name" value="AMP-binding"/>
    <property type="match status" value="1"/>
</dbReference>
<comment type="similarity">
    <text evidence="1">Belongs to the ATP-dependent AMP-binding enzyme family.</text>
</comment>
<proteinExistence type="inferred from homology"/>
<dbReference type="EMBL" id="CZRL01000077">
    <property type="protein sequence ID" value="CUS52127.1"/>
    <property type="molecule type" value="Genomic_DNA"/>
</dbReference>
<accession>A0A161KE58</accession>
<dbReference type="PANTHER" id="PTHR43201">
    <property type="entry name" value="ACYL-COA SYNTHETASE"/>
    <property type="match status" value="1"/>
</dbReference>
<sequence length="511" mass="57081">MSAHTTLILGDTSYPWIDIVDRGARAATGLAEFGVNRNDSIALLLRNDPPFFEVTTAAQRLGAYSVPINWHFTPDEVLHVLRDSNAKALVVHADLLQAIQDQLPKELLVLVIETPPAIQAAYAIDPILCQVPNDMQSWSNWLSNYPPRNLQFDSVPTAMMYTSGTTGRPKGVRREAASPEQANQLRSVEPQVLGNRPGMRVVICGPLYHAAPIHFARVALDTGTLMVLQPRFDALELLQLIQRHSITGMFLAPIMFVRLLKLPESQRLQYDMSSLEHVIHAGAVCPPSIKRAMIDWWGPVIHEFYGSTESGVITHCNSAQWLSHPGSVGRAVGNTTLRILKSDGTEAATHEVGEIFMRRHDYPEFTYHGDPEKRNSIERDGLITNGDLGYLDEDGYLYLCDRVRDMIISGGVNIYPAEIESVLLAFPGVQDCAVLGIPDDEYGEQVLALIEPADGQVCEESTLRAYLKENLAGYKLPRVIEFRHNLPREDSGKIFKRKLREPFWEDADRNI</sequence>
<protein>
    <submittedName>
        <fullName evidence="5">O-succinylbenzoic acid--CoA ligase</fullName>
        <ecNumber evidence="5">6.2.1.26</ecNumber>
    </submittedName>
</protein>
<dbReference type="InterPro" id="IPR020845">
    <property type="entry name" value="AMP-binding_CS"/>
</dbReference>
<evidence type="ECO:0000259" key="4">
    <source>
        <dbReference type="Pfam" id="PF13193"/>
    </source>
</evidence>
<dbReference type="InterPro" id="IPR025110">
    <property type="entry name" value="AMP-bd_C"/>
</dbReference>
<dbReference type="AlphaFoldDB" id="A0A161KE58"/>
<reference evidence="5" key="1">
    <citation type="submission" date="2015-10" db="EMBL/GenBank/DDBJ databases">
        <authorList>
            <person name="Gilbert D.G."/>
        </authorList>
    </citation>
    <scope>NUCLEOTIDE SEQUENCE</scope>
</reference>
<dbReference type="Pfam" id="PF13193">
    <property type="entry name" value="AMP-binding_C"/>
    <property type="match status" value="1"/>
</dbReference>
<organism evidence="5">
    <name type="scientific">hydrothermal vent metagenome</name>
    <dbReference type="NCBI Taxonomy" id="652676"/>
    <lineage>
        <taxon>unclassified sequences</taxon>
        <taxon>metagenomes</taxon>
        <taxon>ecological metagenomes</taxon>
    </lineage>
</organism>
<dbReference type="GO" id="GO:0031956">
    <property type="term" value="F:medium-chain fatty acid-CoA ligase activity"/>
    <property type="evidence" value="ECO:0007669"/>
    <property type="project" value="TreeGrafter"/>
</dbReference>
<evidence type="ECO:0000256" key="1">
    <source>
        <dbReference type="ARBA" id="ARBA00006432"/>
    </source>
</evidence>
<evidence type="ECO:0000256" key="2">
    <source>
        <dbReference type="ARBA" id="ARBA00022598"/>
    </source>
</evidence>
<dbReference type="PROSITE" id="PS00455">
    <property type="entry name" value="AMP_BINDING"/>
    <property type="match status" value="1"/>
</dbReference>
<gene>
    <name evidence="5" type="ORF">MGWOODY_XGa1114</name>
</gene>
<dbReference type="SUPFAM" id="SSF56801">
    <property type="entry name" value="Acetyl-CoA synthetase-like"/>
    <property type="match status" value="1"/>
</dbReference>
<evidence type="ECO:0000313" key="5">
    <source>
        <dbReference type="EMBL" id="CUS52127.1"/>
    </source>
</evidence>
<feature type="domain" description="AMP-binding enzyme C-terminal" evidence="4">
    <location>
        <begin position="418"/>
        <end position="493"/>
    </location>
</feature>